<dbReference type="Proteomes" id="UP000198635">
    <property type="component" value="Unassembled WGS sequence"/>
</dbReference>
<dbReference type="RefSeq" id="WP_092189821.1">
    <property type="nucleotide sequence ID" value="NZ_FORX01000001.1"/>
</dbReference>
<protein>
    <submittedName>
        <fullName evidence="3">Putative regulatory protein, FmdB family</fullName>
    </submittedName>
</protein>
<evidence type="ECO:0000259" key="2">
    <source>
        <dbReference type="SMART" id="SM00834"/>
    </source>
</evidence>
<evidence type="ECO:0000313" key="4">
    <source>
        <dbReference type="Proteomes" id="UP000198635"/>
    </source>
</evidence>
<gene>
    <name evidence="3" type="ORF">SAMN04488082_10149</name>
</gene>
<dbReference type="InterPro" id="IPR013429">
    <property type="entry name" value="Regulatory_FmdB_Zinc_ribbon"/>
</dbReference>
<dbReference type="EMBL" id="FORX01000001">
    <property type="protein sequence ID" value="SFI99369.1"/>
    <property type="molecule type" value="Genomic_DNA"/>
</dbReference>
<dbReference type="STRING" id="52560.SAMN04488082_10149"/>
<evidence type="ECO:0000313" key="3">
    <source>
        <dbReference type="EMBL" id="SFI99369.1"/>
    </source>
</evidence>
<sequence length="83" mass="9131">MPIYEYCCEDCRQIFEEWQKDFKDREKVCPVCGGTSQRLISNTSFVLKGGGWYASGYSKESGGNGKKKDTSSTPAPDTTSSAS</sequence>
<evidence type="ECO:0000256" key="1">
    <source>
        <dbReference type="SAM" id="MobiDB-lite"/>
    </source>
</evidence>
<feature type="region of interest" description="Disordered" evidence="1">
    <location>
        <begin position="59"/>
        <end position="83"/>
    </location>
</feature>
<dbReference type="SMART" id="SM00834">
    <property type="entry name" value="CxxC_CXXC_SSSS"/>
    <property type="match status" value="1"/>
</dbReference>
<dbReference type="PANTHER" id="PTHR34404:SF2">
    <property type="entry name" value="CONSERVED SERINE RICH PROTEIN"/>
    <property type="match status" value="1"/>
</dbReference>
<dbReference type="NCBIfam" id="TIGR02605">
    <property type="entry name" value="CxxC_CxxC_SSSS"/>
    <property type="match status" value="1"/>
</dbReference>
<organism evidence="3 4">
    <name type="scientific">Desulfomicrobium apsheronum</name>
    <dbReference type="NCBI Taxonomy" id="52560"/>
    <lineage>
        <taxon>Bacteria</taxon>
        <taxon>Pseudomonadati</taxon>
        <taxon>Thermodesulfobacteriota</taxon>
        <taxon>Desulfovibrionia</taxon>
        <taxon>Desulfovibrionales</taxon>
        <taxon>Desulfomicrobiaceae</taxon>
        <taxon>Desulfomicrobium</taxon>
    </lineage>
</organism>
<dbReference type="OrthoDB" id="9813321at2"/>
<accession>A0A1I3MQY0</accession>
<keyword evidence="4" id="KW-1185">Reference proteome</keyword>
<dbReference type="Pfam" id="PF09723">
    <property type="entry name" value="Zn_ribbon_8"/>
    <property type="match status" value="1"/>
</dbReference>
<dbReference type="AlphaFoldDB" id="A0A1I3MQY0"/>
<reference evidence="4" key="1">
    <citation type="submission" date="2016-10" db="EMBL/GenBank/DDBJ databases">
        <authorList>
            <person name="Varghese N."/>
            <person name="Submissions S."/>
        </authorList>
    </citation>
    <scope>NUCLEOTIDE SEQUENCE [LARGE SCALE GENOMIC DNA]</scope>
    <source>
        <strain evidence="4">DSM 5918</strain>
    </source>
</reference>
<name>A0A1I3MQY0_9BACT</name>
<proteinExistence type="predicted"/>
<dbReference type="PANTHER" id="PTHR34404">
    <property type="entry name" value="REGULATORY PROTEIN, FMDB FAMILY"/>
    <property type="match status" value="1"/>
</dbReference>
<feature type="domain" description="Putative regulatory protein FmdB zinc ribbon" evidence="2">
    <location>
        <begin position="1"/>
        <end position="41"/>
    </location>
</feature>
<feature type="compositionally biased region" description="Low complexity" evidence="1">
    <location>
        <begin position="71"/>
        <end position="83"/>
    </location>
</feature>